<comment type="caution">
    <text evidence="1">The sequence shown here is derived from an EMBL/GenBank/DDBJ whole genome shotgun (WGS) entry which is preliminary data.</text>
</comment>
<dbReference type="EMBL" id="QRBB01000001">
    <property type="protein sequence ID" value="RDS77025.1"/>
    <property type="molecule type" value="Genomic_DNA"/>
</dbReference>
<dbReference type="RefSeq" id="WP_115491248.1">
    <property type="nucleotide sequence ID" value="NZ_JACHWW010000001.1"/>
</dbReference>
<dbReference type="Pfam" id="PF06892">
    <property type="entry name" value="Phage_CP76"/>
    <property type="match status" value="1"/>
</dbReference>
<proteinExistence type="predicted"/>
<sequence length="156" mass="16500">MSAFGRLKRATRAAIALCGGIDGARATVDRVGQAQVGRWNNLNHADLPMVHDALALDEIAIAEGRVPPILTALAAELGHVAIRLPDPDMGADAVTGAMIAVTCEVGDIAARLRDALSDGTFERMERNDVAREIDDAQAALARMKALVLPPQDKGRE</sequence>
<dbReference type="Proteomes" id="UP000254101">
    <property type="component" value="Unassembled WGS sequence"/>
</dbReference>
<dbReference type="AlphaFoldDB" id="A0A395LJZ1"/>
<dbReference type="OrthoDB" id="7509824at2"/>
<dbReference type="GO" id="GO:0003677">
    <property type="term" value="F:DNA binding"/>
    <property type="evidence" value="ECO:0007669"/>
    <property type="project" value="InterPro"/>
</dbReference>
<gene>
    <name evidence="1" type="ORF">DL238_04970</name>
</gene>
<organism evidence="1 2">
    <name type="scientific">Alteriqipengyuania lutimaris</name>
    <dbReference type="NCBI Taxonomy" id="1538146"/>
    <lineage>
        <taxon>Bacteria</taxon>
        <taxon>Pseudomonadati</taxon>
        <taxon>Pseudomonadota</taxon>
        <taxon>Alphaproteobacteria</taxon>
        <taxon>Sphingomonadales</taxon>
        <taxon>Erythrobacteraceae</taxon>
        <taxon>Alteriqipengyuania</taxon>
    </lineage>
</organism>
<protein>
    <submittedName>
        <fullName evidence="1">Uncharacterized protein</fullName>
    </submittedName>
</protein>
<reference evidence="1 2" key="1">
    <citation type="submission" date="2018-07" db="EMBL/GenBank/DDBJ databases">
        <title>Erythrobacter nanhaiensis sp. nov., a novel member of the genus Erythrobacter isolated from the South China Sea.</title>
        <authorList>
            <person name="Chen X."/>
            <person name="Liu J."/>
        </authorList>
    </citation>
    <scope>NUCLEOTIDE SEQUENCE [LARGE SCALE GENOMIC DNA]</scope>
    <source>
        <strain evidence="1 2">S-5</strain>
    </source>
</reference>
<evidence type="ECO:0000313" key="2">
    <source>
        <dbReference type="Proteomes" id="UP000254101"/>
    </source>
</evidence>
<name>A0A395LJZ1_9SPHN</name>
<dbReference type="InterPro" id="IPR009679">
    <property type="entry name" value="Phage_186_CII-like"/>
</dbReference>
<keyword evidence="2" id="KW-1185">Reference proteome</keyword>
<accession>A0A395LJZ1</accession>
<evidence type="ECO:0000313" key="1">
    <source>
        <dbReference type="EMBL" id="RDS77025.1"/>
    </source>
</evidence>